<proteinExistence type="inferred from homology"/>
<accession>A0AAN7JE45</accession>
<keyword evidence="8" id="KW-1185">Reference proteome</keyword>
<protein>
    <recommendedName>
        <fullName evidence="4">Fatty acyl-CoA reductase</fullName>
        <ecNumber evidence="4">1.2.1.84</ecNumber>
    </recommendedName>
</protein>
<comment type="caution">
    <text evidence="7">The sequence shown here is derived from an EMBL/GenBank/DDBJ whole genome shotgun (WGS) entry which is preliminary data.</text>
</comment>
<name>A0AAN7JE45_QUERU</name>
<evidence type="ECO:0000256" key="3">
    <source>
        <dbReference type="ARBA" id="ARBA00023098"/>
    </source>
</evidence>
<dbReference type="Pfam" id="PF03015">
    <property type="entry name" value="Sterile"/>
    <property type="match status" value="1"/>
</dbReference>
<keyword evidence="4" id="KW-0560">Oxidoreductase</keyword>
<feature type="domain" description="Fatty acyl-CoA reductase C-terminal" evidence="5">
    <location>
        <begin position="392"/>
        <end position="490"/>
    </location>
</feature>
<dbReference type="SUPFAM" id="SSF51735">
    <property type="entry name" value="NAD(P)-binding Rossmann-fold domains"/>
    <property type="match status" value="1"/>
</dbReference>
<keyword evidence="4" id="KW-0521">NADP</keyword>
<dbReference type="InterPro" id="IPR026055">
    <property type="entry name" value="FAR"/>
</dbReference>
<dbReference type="Proteomes" id="UP001324115">
    <property type="component" value="Unassembled WGS sequence"/>
</dbReference>
<dbReference type="EMBL" id="JAXUIC010000001">
    <property type="protein sequence ID" value="KAK4607734.1"/>
    <property type="molecule type" value="Genomic_DNA"/>
</dbReference>
<dbReference type="InterPro" id="IPR013120">
    <property type="entry name" value="FAR_NAD-bd"/>
</dbReference>
<dbReference type="Pfam" id="PF07993">
    <property type="entry name" value="NAD_binding_4"/>
    <property type="match status" value="1"/>
</dbReference>
<evidence type="ECO:0000256" key="1">
    <source>
        <dbReference type="ARBA" id="ARBA00005928"/>
    </source>
</evidence>
<dbReference type="InterPro" id="IPR033640">
    <property type="entry name" value="FAR_C"/>
</dbReference>
<dbReference type="Gene3D" id="3.40.50.720">
    <property type="entry name" value="NAD(P)-binding Rossmann-like Domain"/>
    <property type="match status" value="1"/>
</dbReference>
<feature type="domain" description="Thioester reductase (TE)" evidence="6">
    <location>
        <begin position="17"/>
        <end position="318"/>
    </location>
</feature>
<evidence type="ECO:0000256" key="4">
    <source>
        <dbReference type="RuleBase" id="RU363097"/>
    </source>
</evidence>
<dbReference type="GO" id="GO:0010345">
    <property type="term" value="P:suberin biosynthetic process"/>
    <property type="evidence" value="ECO:0007669"/>
    <property type="project" value="TreeGrafter"/>
</dbReference>
<gene>
    <name evidence="7" type="ORF">RGQ29_001524</name>
</gene>
<dbReference type="CDD" id="cd09071">
    <property type="entry name" value="FAR_C"/>
    <property type="match status" value="1"/>
</dbReference>
<dbReference type="EC" id="1.2.1.84" evidence="4"/>
<evidence type="ECO:0000313" key="8">
    <source>
        <dbReference type="Proteomes" id="UP001324115"/>
    </source>
</evidence>
<dbReference type="GO" id="GO:0035336">
    <property type="term" value="P:long-chain fatty-acyl-CoA metabolic process"/>
    <property type="evidence" value="ECO:0007669"/>
    <property type="project" value="TreeGrafter"/>
</dbReference>
<dbReference type="GO" id="GO:0102965">
    <property type="term" value="F:alcohol-forming long-chain fatty acyl-CoA reductase activity"/>
    <property type="evidence" value="ECO:0007669"/>
    <property type="project" value="UniProtKB-EC"/>
</dbReference>
<reference evidence="7 8" key="1">
    <citation type="journal article" date="2023" name="G3 (Bethesda)">
        <title>A haplotype-resolved chromosome-scale genome for Quercus rubra L. provides insights into the genetics of adaptive traits for red oak species.</title>
        <authorList>
            <person name="Kapoor B."/>
            <person name="Jenkins J."/>
            <person name="Schmutz J."/>
            <person name="Zhebentyayeva T."/>
            <person name="Kuelheim C."/>
            <person name="Coggeshall M."/>
            <person name="Heim C."/>
            <person name="Lasky J.R."/>
            <person name="Leites L."/>
            <person name="Islam-Faridi N."/>
            <person name="Romero-Severson J."/>
            <person name="DeLeo V.L."/>
            <person name="Lucas S.M."/>
            <person name="Lazic D."/>
            <person name="Gailing O."/>
            <person name="Carlson J."/>
            <person name="Staton M."/>
        </authorList>
    </citation>
    <scope>NUCLEOTIDE SEQUENCE [LARGE SCALE GENOMIC DNA]</scope>
    <source>
        <strain evidence="7">Pseudo-F2</strain>
    </source>
</reference>
<evidence type="ECO:0000313" key="7">
    <source>
        <dbReference type="EMBL" id="KAK4607734.1"/>
    </source>
</evidence>
<dbReference type="PANTHER" id="PTHR11011:SF84">
    <property type="entry name" value="ACYL-COA REDUCTASE-LIKE PROTEIN, PUTATIVE-RELATED"/>
    <property type="match status" value="1"/>
</dbReference>
<comment type="similarity">
    <text evidence="1 4">Belongs to the fatty acyl-CoA reductase family.</text>
</comment>
<evidence type="ECO:0000256" key="2">
    <source>
        <dbReference type="ARBA" id="ARBA00022516"/>
    </source>
</evidence>
<evidence type="ECO:0000259" key="5">
    <source>
        <dbReference type="Pfam" id="PF03015"/>
    </source>
</evidence>
<comment type="function">
    <text evidence="4">Catalyzes the reduction of fatty acyl-CoA to fatty alcohols.</text>
</comment>
<comment type="catalytic activity">
    <reaction evidence="4">
        <text>a long-chain fatty acyl-CoA + 2 NADPH + 2 H(+) = a long-chain primary fatty alcohol + 2 NADP(+) + CoA</text>
        <dbReference type="Rhea" id="RHEA:52716"/>
        <dbReference type="ChEBI" id="CHEBI:15378"/>
        <dbReference type="ChEBI" id="CHEBI:57287"/>
        <dbReference type="ChEBI" id="CHEBI:57783"/>
        <dbReference type="ChEBI" id="CHEBI:58349"/>
        <dbReference type="ChEBI" id="CHEBI:77396"/>
        <dbReference type="ChEBI" id="CHEBI:83139"/>
        <dbReference type="EC" id="1.2.1.84"/>
    </reaction>
</comment>
<dbReference type="GO" id="GO:0080019">
    <property type="term" value="F:alcohol-forming very long-chain fatty acyl-CoA reductase activity"/>
    <property type="evidence" value="ECO:0007669"/>
    <property type="project" value="InterPro"/>
</dbReference>
<keyword evidence="2 4" id="KW-0444">Lipid biosynthesis</keyword>
<keyword evidence="3 4" id="KW-0443">Lipid metabolism</keyword>
<organism evidence="7 8">
    <name type="scientific">Quercus rubra</name>
    <name type="common">Northern red oak</name>
    <name type="synonym">Quercus borealis</name>
    <dbReference type="NCBI Taxonomy" id="3512"/>
    <lineage>
        <taxon>Eukaryota</taxon>
        <taxon>Viridiplantae</taxon>
        <taxon>Streptophyta</taxon>
        <taxon>Embryophyta</taxon>
        <taxon>Tracheophyta</taxon>
        <taxon>Spermatophyta</taxon>
        <taxon>Magnoliopsida</taxon>
        <taxon>eudicotyledons</taxon>
        <taxon>Gunneridae</taxon>
        <taxon>Pentapetalae</taxon>
        <taxon>rosids</taxon>
        <taxon>fabids</taxon>
        <taxon>Fagales</taxon>
        <taxon>Fagaceae</taxon>
        <taxon>Quercus</taxon>
    </lineage>
</organism>
<dbReference type="InterPro" id="IPR036291">
    <property type="entry name" value="NAD(P)-bd_dom_sf"/>
</dbReference>
<sequence length="491" mass="56163">MELEGILQFFENKTILVTGATGFLAKVFVEKILRVQPNVKRLYLLVRASNNESATQRFREEVIEKDIFRVLRNNLGANLESFIFERVTPIPGDISDENFGIKDSILIEEMWKEIDIVLNSAATTNFDERYDVALGINTYGALHVLNFAKKCIKLKVLLHVSTAYVSSEKGGNILESPLHMEDTPKGTTRLDINAEKEVAEEYLDRLRVQGATNEEITSTMKDLGIKRAKLYGWPNTYVYTKALGEMILGQFHQNLPLAIVRPTMVTSTYKEPFSGWIEGARTMDGVITAYGKGRLKIFLGHPNSILDVIPADMVVNSIIMAMVTHANKSSQIIFHVGSSLRNPMKLSSLSIFTFRYFTQNPWIDRNGKSINVPHPKIFSSIASFQAYMDIRYILPLKVLWLANLVLCHYYRGIYINLNRKVRVVMRLVDLYKPYVFFTGSFDDSNTEKLRVAIRESDVDENLFYFDPRCIDWEDYIMNTHIPGLTKYSMKP</sequence>
<dbReference type="PANTHER" id="PTHR11011">
    <property type="entry name" value="MALE STERILITY PROTEIN 2-RELATED"/>
    <property type="match status" value="1"/>
</dbReference>
<dbReference type="CDD" id="cd05236">
    <property type="entry name" value="FAR-N_SDR_e"/>
    <property type="match status" value="1"/>
</dbReference>
<evidence type="ECO:0000259" key="6">
    <source>
        <dbReference type="Pfam" id="PF07993"/>
    </source>
</evidence>
<dbReference type="AlphaFoldDB" id="A0AAN7JE45"/>